<evidence type="ECO:0000259" key="8">
    <source>
        <dbReference type="PROSITE" id="PS50928"/>
    </source>
</evidence>
<evidence type="ECO:0000256" key="4">
    <source>
        <dbReference type="ARBA" id="ARBA00022692"/>
    </source>
</evidence>
<sequence length="303" mass="33972">MSPIGKDLPRNKDSGLRLLTVGLLYLSPMLIFMLVFTFYPMLKTLYYSFYTTNAHGIPVLFVGLDNYIQLFQSDSFLTSLRGTFLYVLYTVPLGVAIAFFLAIISSERLRGIQFFRVIFSSTIGVSVAAGSMIFLFLFHPSIGFLNHVLDWIGLAPIHWLTNPKWALISVAATSVWMGIGFNYIILLGGIQGIPEDMYESAKIDGAGYWVRLFRITLPMVSPTLFFVIIVTVIHSFQSFGQIDILTKGGPAESTNLIVYSIYQNAFIHYKFGIASAQAIILFLIVLIATIIQFKVGEKKVHYQ</sequence>
<dbReference type="SUPFAM" id="SSF161098">
    <property type="entry name" value="MetI-like"/>
    <property type="match status" value="1"/>
</dbReference>
<feature type="transmembrane region" description="Helical" evidence="7">
    <location>
        <begin position="271"/>
        <end position="293"/>
    </location>
</feature>
<keyword evidence="5 7" id="KW-1133">Transmembrane helix</keyword>
<comment type="caution">
    <text evidence="9">The sequence shown here is derived from an EMBL/GenBank/DDBJ whole genome shotgun (WGS) entry which is preliminary data.</text>
</comment>
<organism evidence="9 10">
    <name type="scientific">Paenibacillus profundus</name>
    <dbReference type="NCBI Taxonomy" id="1173085"/>
    <lineage>
        <taxon>Bacteria</taxon>
        <taxon>Bacillati</taxon>
        <taxon>Bacillota</taxon>
        <taxon>Bacilli</taxon>
        <taxon>Bacillales</taxon>
        <taxon>Paenibacillaceae</taxon>
        <taxon>Paenibacillus</taxon>
    </lineage>
</organism>
<keyword evidence="10" id="KW-1185">Reference proteome</keyword>
<dbReference type="EMBL" id="JAJNBZ010000001">
    <property type="protein sequence ID" value="MCE5167757.1"/>
    <property type="molecule type" value="Genomic_DNA"/>
</dbReference>
<accession>A0ABS8YA40</accession>
<feature type="transmembrane region" description="Helical" evidence="7">
    <location>
        <begin position="84"/>
        <end position="105"/>
    </location>
</feature>
<dbReference type="Gene3D" id="1.10.3720.10">
    <property type="entry name" value="MetI-like"/>
    <property type="match status" value="1"/>
</dbReference>
<reference evidence="9 10" key="1">
    <citation type="submission" date="2021-11" db="EMBL/GenBank/DDBJ databases">
        <title>Draft genome sequence of Paenibacillus profundus YoMME, a new Gram-positive bacteria with exoelectrogenic properties.</title>
        <authorList>
            <person name="Hubenova Y."/>
            <person name="Hubenova E."/>
            <person name="Manasiev Y."/>
            <person name="Peykov S."/>
            <person name="Mitov M."/>
        </authorList>
    </citation>
    <scope>NUCLEOTIDE SEQUENCE [LARGE SCALE GENOMIC DNA]</scope>
    <source>
        <strain evidence="9 10">YoMME</strain>
    </source>
</reference>
<evidence type="ECO:0000256" key="3">
    <source>
        <dbReference type="ARBA" id="ARBA00022475"/>
    </source>
</evidence>
<dbReference type="PANTHER" id="PTHR30193:SF37">
    <property type="entry name" value="INNER MEMBRANE ABC TRANSPORTER PERMEASE PROTEIN YCJO"/>
    <property type="match status" value="1"/>
</dbReference>
<dbReference type="RefSeq" id="WP_233695294.1">
    <property type="nucleotide sequence ID" value="NZ_JAJNBZ010000001.1"/>
</dbReference>
<comment type="similarity">
    <text evidence="7">Belongs to the binding-protein-dependent transport system permease family.</text>
</comment>
<keyword evidence="2 7" id="KW-0813">Transport</keyword>
<feature type="transmembrane region" description="Helical" evidence="7">
    <location>
        <begin position="45"/>
        <end position="64"/>
    </location>
</feature>
<dbReference type="PANTHER" id="PTHR30193">
    <property type="entry name" value="ABC TRANSPORTER PERMEASE PROTEIN"/>
    <property type="match status" value="1"/>
</dbReference>
<dbReference type="PROSITE" id="PS50928">
    <property type="entry name" value="ABC_TM1"/>
    <property type="match status" value="1"/>
</dbReference>
<evidence type="ECO:0000313" key="9">
    <source>
        <dbReference type="EMBL" id="MCE5167757.1"/>
    </source>
</evidence>
<name>A0ABS8YA40_9BACL</name>
<dbReference type="Proteomes" id="UP001199916">
    <property type="component" value="Unassembled WGS sequence"/>
</dbReference>
<evidence type="ECO:0000256" key="5">
    <source>
        <dbReference type="ARBA" id="ARBA00022989"/>
    </source>
</evidence>
<keyword evidence="6 7" id="KW-0472">Membrane</keyword>
<dbReference type="InterPro" id="IPR000515">
    <property type="entry name" value="MetI-like"/>
</dbReference>
<evidence type="ECO:0000256" key="2">
    <source>
        <dbReference type="ARBA" id="ARBA00022448"/>
    </source>
</evidence>
<keyword evidence="3" id="KW-1003">Cell membrane</keyword>
<dbReference type="Pfam" id="PF00528">
    <property type="entry name" value="BPD_transp_1"/>
    <property type="match status" value="1"/>
</dbReference>
<protein>
    <submittedName>
        <fullName evidence="9">Sugar ABC transporter permease</fullName>
    </submittedName>
</protein>
<feature type="domain" description="ABC transmembrane type-1" evidence="8">
    <location>
        <begin position="80"/>
        <end position="292"/>
    </location>
</feature>
<evidence type="ECO:0000256" key="1">
    <source>
        <dbReference type="ARBA" id="ARBA00004651"/>
    </source>
</evidence>
<dbReference type="InterPro" id="IPR035906">
    <property type="entry name" value="MetI-like_sf"/>
</dbReference>
<feature type="transmembrane region" description="Helical" evidence="7">
    <location>
        <begin position="208"/>
        <end position="233"/>
    </location>
</feature>
<feature type="transmembrane region" description="Helical" evidence="7">
    <location>
        <begin position="16"/>
        <end position="38"/>
    </location>
</feature>
<feature type="transmembrane region" description="Helical" evidence="7">
    <location>
        <begin position="165"/>
        <end position="187"/>
    </location>
</feature>
<evidence type="ECO:0000256" key="6">
    <source>
        <dbReference type="ARBA" id="ARBA00023136"/>
    </source>
</evidence>
<dbReference type="InterPro" id="IPR051393">
    <property type="entry name" value="ABC_transporter_permease"/>
</dbReference>
<evidence type="ECO:0000313" key="10">
    <source>
        <dbReference type="Proteomes" id="UP001199916"/>
    </source>
</evidence>
<proteinExistence type="inferred from homology"/>
<gene>
    <name evidence="9" type="ORF">LQV63_00290</name>
</gene>
<dbReference type="CDD" id="cd06261">
    <property type="entry name" value="TM_PBP2"/>
    <property type="match status" value="1"/>
</dbReference>
<comment type="subcellular location">
    <subcellularLocation>
        <location evidence="1 7">Cell membrane</location>
        <topology evidence="1 7">Multi-pass membrane protein</topology>
    </subcellularLocation>
</comment>
<keyword evidence="4 7" id="KW-0812">Transmembrane</keyword>
<evidence type="ECO:0000256" key="7">
    <source>
        <dbReference type="RuleBase" id="RU363032"/>
    </source>
</evidence>
<feature type="transmembrane region" description="Helical" evidence="7">
    <location>
        <begin position="117"/>
        <end position="145"/>
    </location>
</feature>